<dbReference type="Pfam" id="PF02801">
    <property type="entry name" value="Ketoacyl-synt_C"/>
    <property type="match status" value="1"/>
</dbReference>
<dbReference type="Pfam" id="PF00109">
    <property type="entry name" value="ketoacyl-synt"/>
    <property type="match status" value="1"/>
</dbReference>
<evidence type="ECO:0000256" key="6">
    <source>
        <dbReference type="ARBA" id="ARBA00022516"/>
    </source>
</evidence>
<comment type="subunit">
    <text evidence="3">Homodimer.</text>
</comment>
<dbReference type="InterPro" id="IPR014030">
    <property type="entry name" value="Ketoacyl_synth_N"/>
</dbReference>
<dbReference type="InterPro" id="IPR014031">
    <property type="entry name" value="Ketoacyl_synth_C"/>
</dbReference>
<sequence>MSVKLQRVVVTGMGIVSCLGNTLDDVAAALRAGTSRIERIDAWRERGFGSQVAGVASLANEPPFERKLERFMGDTARFACHAAKKAIDDARLDAAMLRSPLAGTVIGSGVGSMASYDAAMTIAHTRGVEKVPPYTVPHAMSSTASANVAQLFGLEGVSYSPSSACTTSALAIGQAMQLIQTGRQQIVLAGGSESLHDNMTLMFDAMGALSRRFNDTPQRASRPYDSERDGFVIASGGGVLVLEALDHALARGARIYAELTGFGDCTDAGMVTPRAAGIARAMRGAMSQASRGALSGSTNGSTNETTDETTDEATNDIAGEAVTRPDYINTHAPSTPLGDVEELRALQQVFGSEPERGMPAFSSTKGMTGHPLGACGAHEAIYTLLMMRDGFIAGTTGIQTAEPQTHGMPLVRETRDARIRTAMSLSFGFGGSCAGLMFEAWQGG</sequence>
<dbReference type="AlphaFoldDB" id="E1T6E2"/>
<comment type="similarity">
    <text evidence="2 17">Belongs to the thiolase-like superfamily. Beta-ketoacyl-ACP synthases family.</text>
</comment>
<dbReference type="EMBL" id="CP002217">
    <property type="protein sequence ID" value="ADN58600.1"/>
    <property type="molecule type" value="Genomic_DNA"/>
</dbReference>
<dbReference type="PROSITE" id="PS00606">
    <property type="entry name" value="KS3_1"/>
    <property type="match status" value="1"/>
</dbReference>
<name>E1T6E2_BURSG</name>
<proteinExistence type="inferred from homology"/>
<evidence type="ECO:0000313" key="20">
    <source>
        <dbReference type="EMBL" id="ADN58600.1"/>
    </source>
</evidence>
<dbReference type="PANTHER" id="PTHR11712:SF306">
    <property type="entry name" value="3-OXOACYL-[ACYL-CARRIER-PROTEIN] SYNTHASE 1"/>
    <property type="match status" value="1"/>
</dbReference>
<organism evidence="20">
    <name type="scientific">Burkholderia sp. (strain CCGE1003)</name>
    <dbReference type="NCBI Taxonomy" id="640512"/>
    <lineage>
        <taxon>Bacteria</taxon>
        <taxon>Pseudomonadati</taxon>
        <taxon>Pseudomonadota</taxon>
        <taxon>Betaproteobacteria</taxon>
        <taxon>Burkholderiales</taxon>
        <taxon>Burkholderiaceae</taxon>
        <taxon>Burkholderia</taxon>
    </lineage>
</organism>
<feature type="domain" description="Ketosynthase family 3 (KS3)" evidence="19">
    <location>
        <begin position="5"/>
        <end position="440"/>
    </location>
</feature>
<dbReference type="GO" id="GO:0004315">
    <property type="term" value="F:3-oxoacyl-[acyl-carrier-protein] synthase activity"/>
    <property type="evidence" value="ECO:0007669"/>
    <property type="project" value="UniProtKB-EC"/>
</dbReference>
<evidence type="ECO:0000256" key="12">
    <source>
        <dbReference type="ARBA" id="ARBA00039450"/>
    </source>
</evidence>
<dbReference type="CDD" id="cd00834">
    <property type="entry name" value="KAS_I_II"/>
    <property type="match status" value="1"/>
</dbReference>
<dbReference type="GO" id="GO:0005829">
    <property type="term" value="C:cytosol"/>
    <property type="evidence" value="ECO:0007669"/>
    <property type="project" value="TreeGrafter"/>
</dbReference>
<keyword evidence="11" id="KW-0012">Acyltransferase</keyword>
<feature type="compositionally biased region" description="Low complexity" evidence="18">
    <location>
        <begin position="295"/>
        <end position="304"/>
    </location>
</feature>
<dbReference type="PROSITE" id="PS52004">
    <property type="entry name" value="KS3_2"/>
    <property type="match status" value="1"/>
</dbReference>
<protein>
    <recommendedName>
        <fullName evidence="12">3-oxoacyl-[acyl-carrier-protein] synthase 1</fullName>
        <ecNumber evidence="4">2.3.1.41</ecNumber>
    </recommendedName>
    <alternativeName>
        <fullName evidence="13">3-oxoacyl-[acyl-carrier-protein] synthase I</fullName>
    </alternativeName>
    <alternativeName>
        <fullName evidence="14">Beta-ketoacyl-ACP synthase I</fullName>
    </alternativeName>
</protein>
<evidence type="ECO:0000256" key="7">
    <source>
        <dbReference type="ARBA" id="ARBA00022679"/>
    </source>
</evidence>
<evidence type="ECO:0000256" key="11">
    <source>
        <dbReference type="ARBA" id="ARBA00023315"/>
    </source>
</evidence>
<evidence type="ECO:0000259" key="19">
    <source>
        <dbReference type="PROSITE" id="PS52004"/>
    </source>
</evidence>
<keyword evidence="10" id="KW-0275">Fatty acid biosynthesis</keyword>
<reference evidence="20" key="1">
    <citation type="submission" date="2010-09" db="EMBL/GenBank/DDBJ databases">
        <title>Complete sequence of chromosome1 of Burkholderia sp. CCGE1003.</title>
        <authorList>
            <consortium name="US DOE Joint Genome Institute"/>
            <person name="Lucas S."/>
            <person name="Copeland A."/>
            <person name="Lapidus A."/>
            <person name="Cheng J.-F."/>
            <person name="Bruce D."/>
            <person name="Goodwin L."/>
            <person name="Pitluck S."/>
            <person name="Daligault H."/>
            <person name="Davenport K."/>
            <person name="Detter J.C."/>
            <person name="Han C."/>
            <person name="Tapia R."/>
            <person name="Land M."/>
            <person name="Hauser L."/>
            <person name="Jeffries C."/>
            <person name="Kyrpides N."/>
            <person name="Ivanova N."/>
            <person name="Ovchinnikova G."/>
            <person name="Martinez-Romero E."/>
            <person name="Rogel M.A."/>
            <person name="Auchtung J."/>
            <person name="Tiedje J.M."/>
            <person name="Woyke T."/>
        </authorList>
    </citation>
    <scope>NUCLEOTIDE SEQUENCE</scope>
    <source>
        <strain evidence="20">CCGE1003</strain>
    </source>
</reference>
<comment type="catalytic activity">
    <reaction evidence="16">
        <text>a fatty acyl-[ACP] + malonyl-[ACP] + H(+) = a 3-oxoacyl-[ACP] + holo-[ACP] + CO2</text>
        <dbReference type="Rhea" id="RHEA:22836"/>
        <dbReference type="Rhea" id="RHEA-COMP:9623"/>
        <dbReference type="Rhea" id="RHEA-COMP:9685"/>
        <dbReference type="Rhea" id="RHEA-COMP:9916"/>
        <dbReference type="Rhea" id="RHEA-COMP:14125"/>
        <dbReference type="ChEBI" id="CHEBI:15378"/>
        <dbReference type="ChEBI" id="CHEBI:16526"/>
        <dbReference type="ChEBI" id="CHEBI:64479"/>
        <dbReference type="ChEBI" id="CHEBI:78449"/>
        <dbReference type="ChEBI" id="CHEBI:78776"/>
        <dbReference type="ChEBI" id="CHEBI:138651"/>
        <dbReference type="EC" id="2.3.1.41"/>
    </reaction>
    <physiologicalReaction direction="left-to-right" evidence="16">
        <dbReference type="Rhea" id="RHEA:22837"/>
    </physiologicalReaction>
</comment>
<evidence type="ECO:0000256" key="2">
    <source>
        <dbReference type="ARBA" id="ARBA00008467"/>
    </source>
</evidence>
<dbReference type="eggNOG" id="COG0304">
    <property type="taxonomic scope" value="Bacteria"/>
</dbReference>
<dbReference type="Gene3D" id="3.40.47.10">
    <property type="match status" value="2"/>
</dbReference>
<keyword evidence="5" id="KW-0963">Cytoplasm</keyword>
<dbReference type="PANTHER" id="PTHR11712">
    <property type="entry name" value="POLYKETIDE SYNTHASE-RELATED"/>
    <property type="match status" value="1"/>
</dbReference>
<evidence type="ECO:0000256" key="15">
    <source>
        <dbReference type="ARBA" id="ARBA00048121"/>
    </source>
</evidence>
<dbReference type="KEGG" id="bgf:BC1003_2647"/>
<gene>
    <name evidence="20" type="ordered locus">BC1003_2647</name>
</gene>
<evidence type="ECO:0000256" key="9">
    <source>
        <dbReference type="ARBA" id="ARBA00023098"/>
    </source>
</evidence>
<evidence type="ECO:0000256" key="1">
    <source>
        <dbReference type="ARBA" id="ARBA00004496"/>
    </source>
</evidence>
<feature type="compositionally biased region" description="Acidic residues" evidence="18">
    <location>
        <begin position="305"/>
        <end position="314"/>
    </location>
</feature>
<evidence type="ECO:0000256" key="4">
    <source>
        <dbReference type="ARBA" id="ARBA00013191"/>
    </source>
</evidence>
<evidence type="ECO:0000256" key="3">
    <source>
        <dbReference type="ARBA" id="ARBA00011738"/>
    </source>
</evidence>
<keyword evidence="6" id="KW-0444">Lipid biosynthesis</keyword>
<comment type="catalytic activity">
    <reaction evidence="15">
        <text>(3Z)-decenoyl-[ACP] + malonyl-[ACP] + H(+) = 3-oxo-(5Z)-dodecenoyl-[ACP] + holo-[ACP] + CO2</text>
        <dbReference type="Rhea" id="RHEA:54940"/>
        <dbReference type="Rhea" id="RHEA-COMP:9623"/>
        <dbReference type="Rhea" id="RHEA-COMP:9685"/>
        <dbReference type="Rhea" id="RHEA-COMP:9927"/>
        <dbReference type="Rhea" id="RHEA-COMP:14042"/>
        <dbReference type="ChEBI" id="CHEBI:15378"/>
        <dbReference type="ChEBI" id="CHEBI:16526"/>
        <dbReference type="ChEBI" id="CHEBI:64479"/>
        <dbReference type="ChEBI" id="CHEBI:78449"/>
        <dbReference type="ChEBI" id="CHEBI:78798"/>
        <dbReference type="ChEBI" id="CHEBI:138410"/>
    </reaction>
    <physiologicalReaction direction="left-to-right" evidence="15">
        <dbReference type="Rhea" id="RHEA:54941"/>
    </physiologicalReaction>
</comment>
<dbReference type="InterPro" id="IPR020841">
    <property type="entry name" value="PKS_Beta-ketoAc_synthase_dom"/>
</dbReference>
<dbReference type="GO" id="GO:0006633">
    <property type="term" value="P:fatty acid biosynthetic process"/>
    <property type="evidence" value="ECO:0007669"/>
    <property type="project" value="UniProtKB-KW"/>
</dbReference>
<evidence type="ECO:0000256" key="16">
    <source>
        <dbReference type="ARBA" id="ARBA00048506"/>
    </source>
</evidence>
<evidence type="ECO:0000256" key="17">
    <source>
        <dbReference type="RuleBase" id="RU003694"/>
    </source>
</evidence>
<evidence type="ECO:0000256" key="5">
    <source>
        <dbReference type="ARBA" id="ARBA00022490"/>
    </source>
</evidence>
<feature type="region of interest" description="Disordered" evidence="18">
    <location>
        <begin position="289"/>
        <end position="340"/>
    </location>
</feature>
<keyword evidence="8" id="KW-0276">Fatty acid metabolism</keyword>
<evidence type="ECO:0000256" key="10">
    <source>
        <dbReference type="ARBA" id="ARBA00023160"/>
    </source>
</evidence>
<dbReference type="PROSITE" id="PS51257">
    <property type="entry name" value="PROKAR_LIPOPROTEIN"/>
    <property type="match status" value="1"/>
</dbReference>
<evidence type="ECO:0000256" key="8">
    <source>
        <dbReference type="ARBA" id="ARBA00022832"/>
    </source>
</evidence>
<accession>E1T6E2</accession>
<dbReference type="OrthoDB" id="9808669at2"/>
<dbReference type="InterPro" id="IPR016039">
    <property type="entry name" value="Thiolase-like"/>
</dbReference>
<keyword evidence="7 17" id="KW-0808">Transferase</keyword>
<evidence type="ECO:0000256" key="18">
    <source>
        <dbReference type="SAM" id="MobiDB-lite"/>
    </source>
</evidence>
<dbReference type="SMART" id="SM00825">
    <property type="entry name" value="PKS_KS"/>
    <property type="match status" value="1"/>
</dbReference>
<dbReference type="EC" id="2.3.1.41" evidence="4"/>
<dbReference type="InterPro" id="IPR000794">
    <property type="entry name" value="Beta-ketoacyl_synthase"/>
</dbReference>
<evidence type="ECO:0000256" key="14">
    <source>
        <dbReference type="ARBA" id="ARBA00042143"/>
    </source>
</evidence>
<dbReference type="HOGENOM" id="CLU_000022_69_2_4"/>
<dbReference type="SUPFAM" id="SSF53901">
    <property type="entry name" value="Thiolase-like"/>
    <property type="match status" value="2"/>
</dbReference>
<dbReference type="FunFam" id="3.40.47.10:FF:000018">
    <property type="entry name" value="3-oxoacyl-[acyl-carrier-protein] synthase 2"/>
    <property type="match status" value="1"/>
</dbReference>
<dbReference type="STRING" id="640512.BC1003_2647"/>
<dbReference type="InterPro" id="IPR018201">
    <property type="entry name" value="Ketoacyl_synth_AS"/>
</dbReference>
<comment type="subcellular location">
    <subcellularLocation>
        <location evidence="1">Cytoplasm</location>
    </subcellularLocation>
</comment>
<keyword evidence="9" id="KW-0443">Lipid metabolism</keyword>
<evidence type="ECO:0000256" key="13">
    <source>
        <dbReference type="ARBA" id="ARBA00041620"/>
    </source>
</evidence>